<dbReference type="PANTHER" id="PTHR12599">
    <property type="entry name" value="PTERIN-4-ALPHA-CARBINOLAMINE DEHYDRATASE"/>
    <property type="match status" value="1"/>
</dbReference>
<dbReference type="HAMAP" id="MF_00434">
    <property type="entry name" value="Pterin_4_alpha"/>
    <property type="match status" value="1"/>
</dbReference>
<evidence type="ECO:0000256" key="4">
    <source>
        <dbReference type="HAMAP-Rule" id="MF_00434"/>
    </source>
</evidence>
<name>A0A1G1Z4H7_9BACT</name>
<dbReference type="GO" id="GO:0006729">
    <property type="term" value="P:tetrahydrobiopterin biosynthetic process"/>
    <property type="evidence" value="ECO:0007669"/>
    <property type="project" value="InterPro"/>
</dbReference>
<dbReference type="PANTHER" id="PTHR12599:SF0">
    <property type="entry name" value="PTERIN-4-ALPHA-CARBINOLAMINE DEHYDRATASE"/>
    <property type="match status" value="1"/>
</dbReference>
<dbReference type="InterPro" id="IPR001533">
    <property type="entry name" value="Pterin_deHydtase"/>
</dbReference>
<dbReference type="Gene3D" id="3.30.1360.20">
    <property type="entry name" value="Transcriptional coactivator/pterin dehydratase"/>
    <property type="match status" value="1"/>
</dbReference>
<dbReference type="EMBL" id="MHIZ01000037">
    <property type="protein sequence ID" value="OGY59319.1"/>
    <property type="molecule type" value="Genomic_DNA"/>
</dbReference>
<evidence type="ECO:0000256" key="3">
    <source>
        <dbReference type="ARBA" id="ARBA00023239"/>
    </source>
</evidence>
<evidence type="ECO:0000256" key="2">
    <source>
        <dbReference type="ARBA" id="ARBA00006472"/>
    </source>
</evidence>
<keyword evidence="3 4" id="KW-0456">Lyase</keyword>
<dbReference type="GO" id="GO:0008124">
    <property type="term" value="F:4-alpha-hydroxytetrahydrobiopterin dehydratase activity"/>
    <property type="evidence" value="ECO:0007669"/>
    <property type="project" value="UniProtKB-UniRule"/>
</dbReference>
<comment type="similarity">
    <text evidence="2 4">Belongs to the pterin-4-alpha-carbinolamine dehydratase family.</text>
</comment>
<dbReference type="EC" id="4.2.1.96" evidence="4"/>
<dbReference type="Pfam" id="PF01329">
    <property type="entry name" value="Pterin_4a"/>
    <property type="match status" value="1"/>
</dbReference>
<reference evidence="5 6" key="1">
    <citation type="journal article" date="2016" name="Nat. Commun.">
        <title>Thousands of microbial genomes shed light on interconnected biogeochemical processes in an aquifer system.</title>
        <authorList>
            <person name="Anantharaman K."/>
            <person name="Brown C.T."/>
            <person name="Hug L.A."/>
            <person name="Sharon I."/>
            <person name="Castelle C.J."/>
            <person name="Probst A.J."/>
            <person name="Thomas B.C."/>
            <person name="Singh A."/>
            <person name="Wilkins M.J."/>
            <person name="Karaoz U."/>
            <person name="Brodie E.L."/>
            <person name="Williams K.H."/>
            <person name="Hubbard S.S."/>
            <person name="Banfield J.F."/>
        </authorList>
    </citation>
    <scope>NUCLEOTIDE SEQUENCE [LARGE SCALE GENOMIC DNA]</scope>
</reference>
<proteinExistence type="inferred from homology"/>
<dbReference type="AlphaFoldDB" id="A0A1G1Z4H7"/>
<organism evidence="5 6">
    <name type="scientific">Candidatus Colwellbacteria bacterium RIFCSPLOWO2_02_FULL_44_20b</name>
    <dbReference type="NCBI Taxonomy" id="1797691"/>
    <lineage>
        <taxon>Bacteria</taxon>
        <taxon>Candidatus Colwelliibacteriota</taxon>
    </lineage>
</organism>
<dbReference type="Proteomes" id="UP000178808">
    <property type="component" value="Unassembled WGS sequence"/>
</dbReference>
<accession>A0A1G1Z4H7</accession>
<evidence type="ECO:0000256" key="1">
    <source>
        <dbReference type="ARBA" id="ARBA00001554"/>
    </source>
</evidence>
<dbReference type="CDD" id="cd00488">
    <property type="entry name" value="PCD_DCoH"/>
    <property type="match status" value="1"/>
</dbReference>
<dbReference type="InterPro" id="IPR036428">
    <property type="entry name" value="PCD_sf"/>
</dbReference>
<gene>
    <name evidence="5" type="ORF">A3I31_02270</name>
</gene>
<dbReference type="SUPFAM" id="SSF55248">
    <property type="entry name" value="PCD-like"/>
    <property type="match status" value="1"/>
</dbReference>
<evidence type="ECO:0000313" key="5">
    <source>
        <dbReference type="EMBL" id="OGY59319.1"/>
    </source>
</evidence>
<comment type="catalytic activity">
    <reaction evidence="1 4">
        <text>(4aS,6R)-4a-hydroxy-L-erythro-5,6,7,8-tetrahydrobiopterin = (6R)-L-erythro-6,7-dihydrobiopterin + H2O</text>
        <dbReference type="Rhea" id="RHEA:11920"/>
        <dbReference type="ChEBI" id="CHEBI:15377"/>
        <dbReference type="ChEBI" id="CHEBI:15642"/>
        <dbReference type="ChEBI" id="CHEBI:43120"/>
        <dbReference type="EC" id="4.2.1.96"/>
    </reaction>
</comment>
<comment type="caution">
    <text evidence="5">The sequence shown here is derived from an EMBL/GenBank/DDBJ whole genome shotgun (WGS) entry which is preliminary data.</text>
</comment>
<protein>
    <recommendedName>
        <fullName evidence="4">Putative pterin-4-alpha-carbinolamine dehydratase</fullName>
        <shortName evidence="4">PHS</shortName>
        <ecNumber evidence="4">4.2.1.96</ecNumber>
    </recommendedName>
    <alternativeName>
        <fullName evidence="4">4-alpha-hydroxy-tetrahydropterin dehydratase</fullName>
    </alternativeName>
    <alternativeName>
        <fullName evidence="4">Pterin carbinolamine dehydratase</fullName>
        <shortName evidence="4">PCD</shortName>
    </alternativeName>
</protein>
<sequence length="112" mass="12728">MIIDLRTKKCVPCEGGVPPITGAHIQEYLQALTLLWEVVEEKKIRHEFVFKNFKEAMIFVNRVAELAEAEGHHPDAHISYNKVVLELWTHAISGLSENDFILASKIEAFLTV</sequence>
<evidence type="ECO:0000313" key="6">
    <source>
        <dbReference type="Proteomes" id="UP000178808"/>
    </source>
</evidence>